<feature type="compositionally biased region" description="Basic and acidic residues" evidence="5">
    <location>
        <begin position="18"/>
        <end position="29"/>
    </location>
</feature>
<dbReference type="PRINTS" id="PR00455">
    <property type="entry name" value="HTHTETR"/>
</dbReference>
<keyword evidence="3" id="KW-0804">Transcription</keyword>
<keyword evidence="1" id="KW-0805">Transcription regulation</keyword>
<proteinExistence type="predicted"/>
<evidence type="ECO:0000256" key="1">
    <source>
        <dbReference type="ARBA" id="ARBA00023015"/>
    </source>
</evidence>
<dbReference type="InterPro" id="IPR009057">
    <property type="entry name" value="Homeodomain-like_sf"/>
</dbReference>
<dbReference type="InterPro" id="IPR001647">
    <property type="entry name" value="HTH_TetR"/>
</dbReference>
<keyword evidence="2 4" id="KW-0238">DNA-binding</keyword>
<evidence type="ECO:0000313" key="8">
    <source>
        <dbReference type="Proteomes" id="UP000069654"/>
    </source>
</evidence>
<feature type="DNA-binding region" description="H-T-H motif" evidence="4">
    <location>
        <begin position="50"/>
        <end position="69"/>
    </location>
</feature>
<dbReference type="GO" id="GO:0003700">
    <property type="term" value="F:DNA-binding transcription factor activity"/>
    <property type="evidence" value="ECO:0007669"/>
    <property type="project" value="TreeGrafter"/>
</dbReference>
<comment type="caution">
    <text evidence="7">The sequence shown here is derived from an EMBL/GenBank/DDBJ whole genome shotgun (WGS) entry which is preliminary data.</text>
</comment>
<dbReference type="GO" id="GO:0000976">
    <property type="term" value="F:transcription cis-regulatory region binding"/>
    <property type="evidence" value="ECO:0007669"/>
    <property type="project" value="TreeGrafter"/>
</dbReference>
<dbReference type="PANTHER" id="PTHR30055:SF234">
    <property type="entry name" value="HTH-TYPE TRANSCRIPTIONAL REGULATOR BETI"/>
    <property type="match status" value="1"/>
</dbReference>
<dbReference type="PROSITE" id="PS50977">
    <property type="entry name" value="HTH_TETR_2"/>
    <property type="match status" value="1"/>
</dbReference>
<accession>A0A117IMU8</accession>
<dbReference type="Gene3D" id="1.10.357.10">
    <property type="entry name" value="Tetracycline Repressor, domain 2"/>
    <property type="match status" value="1"/>
</dbReference>
<feature type="domain" description="HTH tetR-type" evidence="6">
    <location>
        <begin position="27"/>
        <end position="87"/>
    </location>
</feature>
<evidence type="ECO:0000256" key="5">
    <source>
        <dbReference type="SAM" id="MobiDB-lite"/>
    </source>
</evidence>
<evidence type="ECO:0000256" key="3">
    <source>
        <dbReference type="ARBA" id="ARBA00023163"/>
    </source>
</evidence>
<dbReference type="RefSeq" id="WP_003927368.1">
    <property type="nucleotide sequence ID" value="NZ_BCTB01000019.1"/>
</dbReference>
<name>A0A117IMU8_MYCTH</name>
<evidence type="ECO:0000313" key="7">
    <source>
        <dbReference type="EMBL" id="GAT15818.1"/>
    </source>
</evidence>
<dbReference type="Proteomes" id="UP000069654">
    <property type="component" value="Unassembled WGS sequence"/>
</dbReference>
<reference evidence="8" key="2">
    <citation type="submission" date="2016-02" db="EMBL/GenBank/DDBJ databases">
        <title>Draft genome sequence of five rapidly growing Mycobacterium species.</title>
        <authorList>
            <person name="Katahira K."/>
            <person name="Gotou Y."/>
            <person name="Iida K."/>
            <person name="Ogura Y."/>
            <person name="Hayashi T."/>
        </authorList>
    </citation>
    <scope>NUCLEOTIDE SEQUENCE [LARGE SCALE GENOMIC DNA]</scope>
    <source>
        <strain evidence="8">JCM6362</strain>
    </source>
</reference>
<dbReference type="SUPFAM" id="SSF46689">
    <property type="entry name" value="Homeodomain-like"/>
    <property type="match status" value="1"/>
</dbReference>
<dbReference type="AlphaFoldDB" id="A0A117IMU8"/>
<dbReference type="InterPro" id="IPR050109">
    <property type="entry name" value="HTH-type_TetR-like_transc_reg"/>
</dbReference>
<dbReference type="EMBL" id="BCTB01000019">
    <property type="protein sequence ID" value="GAT15818.1"/>
    <property type="molecule type" value="Genomic_DNA"/>
</dbReference>
<dbReference type="OMA" id="FHRRRNE"/>
<gene>
    <name evidence="7" type="ORF">RMCT_2788</name>
</gene>
<sequence length="234" mass="25563">MTAGGHPAAAPVTCGRPRSQERRRPGATARDEVLDAAAELFTTLGVAATSTRQIAESVGVRQASLYHHFRTKDEILATLLDATVAPSVTAARRLRGRPEPPAVLLHALVWLDARLLWDSPHNLGILYLLPEVRDRRFGGFHRRRSELRAAYRDLAERVAAAGATPSSVPDVVIDPDVVFRLVETLPNLRMDGLGEPDQPRRTADLAVHVLGWRGDWPRLRSESATVAAAVGDCR</sequence>
<dbReference type="STRING" id="1797.RMCT_2788"/>
<evidence type="ECO:0000256" key="2">
    <source>
        <dbReference type="ARBA" id="ARBA00023125"/>
    </source>
</evidence>
<evidence type="ECO:0000259" key="6">
    <source>
        <dbReference type="PROSITE" id="PS50977"/>
    </source>
</evidence>
<reference evidence="7 8" key="1">
    <citation type="journal article" date="2016" name="Genome Announc.">
        <title>Draft Genome Sequences of Five Rapidly Growing Mycobacterium Species, M. thermoresistibile, M. fortuitum subsp. acetamidolyticum, M. canariasense, M. brisbanense, and M. novocastrense.</title>
        <authorList>
            <person name="Katahira K."/>
            <person name="Ogura Y."/>
            <person name="Gotoh Y."/>
            <person name="Hayashi T."/>
        </authorList>
    </citation>
    <scope>NUCLEOTIDE SEQUENCE [LARGE SCALE GENOMIC DNA]</scope>
    <source>
        <strain evidence="7 8">JCM6362</strain>
    </source>
</reference>
<feature type="region of interest" description="Disordered" evidence="5">
    <location>
        <begin position="1"/>
        <end position="29"/>
    </location>
</feature>
<dbReference type="Pfam" id="PF00440">
    <property type="entry name" value="TetR_N"/>
    <property type="match status" value="1"/>
</dbReference>
<protein>
    <submittedName>
        <fullName evidence="7">Transcription regulator AmtR</fullName>
    </submittedName>
</protein>
<evidence type="ECO:0000256" key="4">
    <source>
        <dbReference type="PROSITE-ProRule" id="PRU00335"/>
    </source>
</evidence>
<organism evidence="7 8">
    <name type="scientific">Mycolicibacterium thermoresistibile</name>
    <name type="common">Mycobacterium thermoresistibile</name>
    <dbReference type="NCBI Taxonomy" id="1797"/>
    <lineage>
        <taxon>Bacteria</taxon>
        <taxon>Bacillati</taxon>
        <taxon>Actinomycetota</taxon>
        <taxon>Actinomycetes</taxon>
        <taxon>Mycobacteriales</taxon>
        <taxon>Mycobacteriaceae</taxon>
        <taxon>Mycolicibacterium</taxon>
    </lineage>
</organism>
<dbReference type="PANTHER" id="PTHR30055">
    <property type="entry name" value="HTH-TYPE TRANSCRIPTIONAL REGULATOR RUTR"/>
    <property type="match status" value="1"/>
</dbReference>